<keyword evidence="3 6" id="KW-0378">Hydrolase</keyword>
<evidence type="ECO:0000256" key="2">
    <source>
        <dbReference type="ARBA" id="ARBA00022729"/>
    </source>
</evidence>
<dbReference type="InterPro" id="IPR029058">
    <property type="entry name" value="AB_hydrolase_fold"/>
</dbReference>
<comment type="similarity">
    <text evidence="1">Belongs to the peptidase S33 family.</text>
</comment>
<evidence type="ECO:0000313" key="6">
    <source>
        <dbReference type="EMBL" id="MFI9102670.1"/>
    </source>
</evidence>
<reference evidence="6 7" key="1">
    <citation type="submission" date="2024-10" db="EMBL/GenBank/DDBJ databases">
        <title>The Natural Products Discovery Center: Release of the First 8490 Sequenced Strains for Exploring Actinobacteria Biosynthetic Diversity.</title>
        <authorList>
            <person name="Kalkreuter E."/>
            <person name="Kautsar S.A."/>
            <person name="Yang D."/>
            <person name="Bader C.D."/>
            <person name="Teijaro C.N."/>
            <person name="Fluegel L."/>
            <person name="Davis C.M."/>
            <person name="Simpson J.R."/>
            <person name="Lauterbach L."/>
            <person name="Steele A.D."/>
            <person name="Gui C."/>
            <person name="Meng S."/>
            <person name="Li G."/>
            <person name="Viehrig K."/>
            <person name="Ye F."/>
            <person name="Su P."/>
            <person name="Kiefer A.F."/>
            <person name="Nichols A."/>
            <person name="Cepeda A.J."/>
            <person name="Yan W."/>
            <person name="Fan B."/>
            <person name="Jiang Y."/>
            <person name="Adhikari A."/>
            <person name="Zheng C.-J."/>
            <person name="Schuster L."/>
            <person name="Cowan T.M."/>
            <person name="Smanski M.J."/>
            <person name="Chevrette M.G."/>
            <person name="De Carvalho L.P.S."/>
            <person name="Shen B."/>
        </authorList>
    </citation>
    <scope>NUCLEOTIDE SEQUENCE [LARGE SCALE GENOMIC DNA]</scope>
    <source>
        <strain evidence="6 7">NPDC053399</strain>
    </source>
</reference>
<protein>
    <submittedName>
        <fullName evidence="6">Alpha/beta hydrolase</fullName>
    </submittedName>
</protein>
<gene>
    <name evidence="6" type="ORF">ACIGXA_19335</name>
</gene>
<name>A0ABW8C8B3_9ACTN</name>
<evidence type="ECO:0000256" key="3">
    <source>
        <dbReference type="ARBA" id="ARBA00022801"/>
    </source>
</evidence>
<dbReference type="RefSeq" id="WP_399650631.1">
    <property type="nucleotide sequence ID" value="NZ_JBITYG010000005.1"/>
</dbReference>
<accession>A0ABW8C8B3</accession>
<sequence>MRSIALYGVAGTLALSTLAIAPPGSAAQGPPHGDRVAEARGVAVAAERAALAGVTYGKCATATRLPGSVRCGTVSVPLDYARPDGERLKLVISRVAATGPAGERQGALVYNPGGPGGSGLYFPLFSVLKVKEYAKAARAYDFVGFDPRGVGQSAPISCEAPADYAKAPTRDARPTSERDKQARIADAKAYAEGCERRSGHLLPYLTSLNSARDLDVIRAALGERELNFYGASYGTYLGAVYATLFPRHVRRMVLDSVVNPDPRQIWYQANLEQDAAFEIRWADWRDWVAKYDSAYHLGTDRAQVQKAYDAVRSELAVKPAGGVVGPGQLQAAYLGAGYYDETWPELAAALSAYVHGDPEPLIAEASPNPARAVENENGNAVYTAVECADSPWPRDWFTWDRDNTALARTAPFETWDNAWMNLPCAFWKGPHRQPLEVRTFGHELPPVLLVSAERDAATPHAGAVELQRRLPRSVLLTERRSGSHGVAYGPNTCVNNRVDAYLLRGETGTDRTPTCGPHPEPKP</sequence>
<dbReference type="PANTHER" id="PTHR43248">
    <property type="entry name" value="2-SUCCINYL-6-HYDROXY-2,4-CYCLOHEXADIENE-1-CARBOXYLATE SYNTHASE"/>
    <property type="match status" value="1"/>
</dbReference>
<dbReference type="Proteomes" id="UP001614394">
    <property type="component" value="Unassembled WGS sequence"/>
</dbReference>
<dbReference type="PANTHER" id="PTHR43248:SF29">
    <property type="entry name" value="TRIPEPTIDYL AMINOPEPTIDASE"/>
    <property type="match status" value="1"/>
</dbReference>
<dbReference type="SUPFAM" id="SSF53474">
    <property type="entry name" value="alpha/beta-Hydrolases"/>
    <property type="match status" value="1"/>
</dbReference>
<keyword evidence="7" id="KW-1185">Reference proteome</keyword>
<organism evidence="6 7">
    <name type="scientific">Streptomyces fildesensis</name>
    <dbReference type="NCBI Taxonomy" id="375757"/>
    <lineage>
        <taxon>Bacteria</taxon>
        <taxon>Bacillati</taxon>
        <taxon>Actinomycetota</taxon>
        <taxon>Actinomycetes</taxon>
        <taxon>Kitasatosporales</taxon>
        <taxon>Streptomycetaceae</taxon>
        <taxon>Streptomyces</taxon>
    </lineage>
</organism>
<keyword evidence="2 4" id="KW-0732">Signal</keyword>
<evidence type="ECO:0000256" key="4">
    <source>
        <dbReference type="SAM" id="SignalP"/>
    </source>
</evidence>
<dbReference type="InterPro" id="IPR013595">
    <property type="entry name" value="Pept_S33_TAP-like_C"/>
</dbReference>
<dbReference type="Pfam" id="PF08386">
    <property type="entry name" value="Abhydrolase_4"/>
    <property type="match status" value="1"/>
</dbReference>
<feature type="domain" description="Peptidase S33 tripeptidyl aminopeptidase-like C-terminal" evidence="5">
    <location>
        <begin position="415"/>
        <end position="509"/>
    </location>
</feature>
<proteinExistence type="inferred from homology"/>
<evidence type="ECO:0000313" key="7">
    <source>
        <dbReference type="Proteomes" id="UP001614394"/>
    </source>
</evidence>
<evidence type="ECO:0000259" key="5">
    <source>
        <dbReference type="Pfam" id="PF08386"/>
    </source>
</evidence>
<feature type="signal peptide" evidence="4">
    <location>
        <begin position="1"/>
        <end position="21"/>
    </location>
</feature>
<comment type="caution">
    <text evidence="6">The sequence shown here is derived from an EMBL/GenBank/DDBJ whole genome shotgun (WGS) entry which is preliminary data.</text>
</comment>
<evidence type="ECO:0000256" key="1">
    <source>
        <dbReference type="ARBA" id="ARBA00010088"/>
    </source>
</evidence>
<feature type="chain" id="PRO_5046245229" evidence="4">
    <location>
        <begin position="22"/>
        <end position="523"/>
    </location>
</feature>
<dbReference type="InterPro" id="IPR051601">
    <property type="entry name" value="Serine_prot/Carboxylest_S33"/>
</dbReference>
<dbReference type="GO" id="GO:0016787">
    <property type="term" value="F:hydrolase activity"/>
    <property type="evidence" value="ECO:0007669"/>
    <property type="project" value="UniProtKB-KW"/>
</dbReference>
<dbReference type="Gene3D" id="3.40.50.1820">
    <property type="entry name" value="alpha/beta hydrolase"/>
    <property type="match status" value="1"/>
</dbReference>
<dbReference type="EMBL" id="JBITYG010000005">
    <property type="protein sequence ID" value="MFI9102670.1"/>
    <property type="molecule type" value="Genomic_DNA"/>
</dbReference>